<evidence type="ECO:0000313" key="1">
    <source>
        <dbReference type="EMBL" id="OTM85479.1"/>
    </source>
</evidence>
<proteinExistence type="predicted"/>
<accession>A0A241ZDK5</accession>
<dbReference type="AlphaFoldDB" id="A0A241ZDK5"/>
<dbReference type="Gene3D" id="1.10.10.10">
    <property type="entry name" value="Winged helix-like DNA-binding domain superfamily/Winged helix DNA-binding domain"/>
    <property type="match status" value="1"/>
</dbReference>
<sequence length="80" mass="9097">MKVQQKQFEIFERYLDVLLYAANATSPFTVTEIVERVANGSRACAYKCLSVLHKEGYLTKVSTIRFEATQKTKELFGAKS</sequence>
<dbReference type="SUPFAM" id="SSF46785">
    <property type="entry name" value="Winged helix' DNA-binding domain"/>
    <property type="match status" value="1"/>
</dbReference>
<name>A0A241ZDK5_ACIBA</name>
<dbReference type="Proteomes" id="UP000194699">
    <property type="component" value="Unassembled WGS sequence"/>
</dbReference>
<dbReference type="RefSeq" id="WP_086249816.1">
    <property type="nucleotide sequence ID" value="NZ_NGEL01000129.1"/>
</dbReference>
<gene>
    <name evidence="1" type="ORF">B9X95_11850</name>
</gene>
<comment type="caution">
    <text evidence="1">The sequence shown here is derived from an EMBL/GenBank/DDBJ whole genome shotgun (WGS) entry which is preliminary data.</text>
</comment>
<reference evidence="1 2" key="1">
    <citation type="submission" date="2017-05" db="EMBL/GenBank/DDBJ databases">
        <authorList>
            <person name="Song R."/>
            <person name="Chenine A.L."/>
            <person name="Ruprecht R.M."/>
        </authorList>
    </citation>
    <scope>NUCLEOTIDE SEQUENCE [LARGE SCALE GENOMIC DNA]</scope>
    <source>
        <strain evidence="1 2">PR350</strain>
    </source>
</reference>
<evidence type="ECO:0000313" key="2">
    <source>
        <dbReference type="Proteomes" id="UP000194699"/>
    </source>
</evidence>
<dbReference type="InterPro" id="IPR036388">
    <property type="entry name" value="WH-like_DNA-bd_sf"/>
</dbReference>
<dbReference type="EMBL" id="NGEL01000129">
    <property type="protein sequence ID" value="OTM85479.1"/>
    <property type="molecule type" value="Genomic_DNA"/>
</dbReference>
<organism evidence="1 2">
    <name type="scientific">Acinetobacter baumannii</name>
    <dbReference type="NCBI Taxonomy" id="470"/>
    <lineage>
        <taxon>Bacteria</taxon>
        <taxon>Pseudomonadati</taxon>
        <taxon>Pseudomonadota</taxon>
        <taxon>Gammaproteobacteria</taxon>
        <taxon>Moraxellales</taxon>
        <taxon>Moraxellaceae</taxon>
        <taxon>Acinetobacter</taxon>
        <taxon>Acinetobacter calcoaceticus/baumannii complex</taxon>
    </lineage>
</organism>
<dbReference type="InterPro" id="IPR036390">
    <property type="entry name" value="WH_DNA-bd_sf"/>
</dbReference>
<protein>
    <submittedName>
        <fullName evidence="1">Uncharacterized protein</fullName>
    </submittedName>
</protein>